<evidence type="ECO:0000256" key="2">
    <source>
        <dbReference type="ARBA" id="ARBA00022679"/>
    </source>
</evidence>
<feature type="region of interest" description="Disordered" evidence="9">
    <location>
        <begin position="919"/>
        <end position="940"/>
    </location>
</feature>
<feature type="compositionally biased region" description="Polar residues" evidence="9">
    <location>
        <begin position="265"/>
        <end position="274"/>
    </location>
</feature>
<evidence type="ECO:0000313" key="13">
    <source>
        <dbReference type="Proteomes" id="UP000069272"/>
    </source>
</evidence>
<feature type="region of interest" description="Disordered" evidence="9">
    <location>
        <begin position="1311"/>
        <end position="1351"/>
    </location>
</feature>
<feature type="compositionally biased region" description="Low complexity" evidence="9">
    <location>
        <begin position="405"/>
        <end position="425"/>
    </location>
</feature>
<evidence type="ECO:0000256" key="5">
    <source>
        <dbReference type="ARBA" id="ARBA00022771"/>
    </source>
</evidence>
<dbReference type="GO" id="GO:0097039">
    <property type="term" value="P:protein linear polyubiquitination"/>
    <property type="evidence" value="ECO:0007669"/>
    <property type="project" value="TreeGrafter"/>
</dbReference>
<dbReference type="PANTHER" id="PTHR16004:SF2">
    <property type="entry name" value="E3 UBIQUITIN-PROTEIN LIGASE LUBEL"/>
    <property type="match status" value="1"/>
</dbReference>
<feature type="compositionally biased region" description="Polar residues" evidence="9">
    <location>
        <begin position="1"/>
        <end position="19"/>
    </location>
</feature>
<evidence type="ECO:0000256" key="8">
    <source>
        <dbReference type="PROSITE-ProRule" id="PRU00175"/>
    </source>
</evidence>
<feature type="region of interest" description="Disordered" evidence="9">
    <location>
        <begin position="1861"/>
        <end position="1941"/>
    </location>
</feature>
<feature type="compositionally biased region" description="Polar residues" evidence="9">
    <location>
        <begin position="1193"/>
        <end position="1204"/>
    </location>
</feature>
<feature type="region of interest" description="Disordered" evidence="9">
    <location>
        <begin position="543"/>
        <end position="879"/>
    </location>
</feature>
<dbReference type="InterPro" id="IPR001841">
    <property type="entry name" value="Znf_RING"/>
</dbReference>
<evidence type="ECO:0008006" key="14">
    <source>
        <dbReference type="Google" id="ProtNLM"/>
    </source>
</evidence>
<feature type="compositionally biased region" description="Polar residues" evidence="9">
    <location>
        <begin position="2561"/>
        <end position="2607"/>
    </location>
</feature>
<feature type="compositionally biased region" description="Low complexity" evidence="9">
    <location>
        <begin position="3000"/>
        <end position="3015"/>
    </location>
</feature>
<dbReference type="PROSITE" id="PS01358">
    <property type="entry name" value="ZF_RANBP2_1"/>
    <property type="match status" value="1"/>
</dbReference>
<feature type="domain" description="RING-type" evidence="10">
    <location>
        <begin position="3227"/>
        <end position="3276"/>
    </location>
</feature>
<dbReference type="Pfam" id="PF16678">
    <property type="entry name" value="UBA_HOIP"/>
    <property type="match status" value="1"/>
</dbReference>
<keyword evidence="4" id="KW-0677">Repeat</keyword>
<feature type="compositionally biased region" description="Low complexity" evidence="9">
    <location>
        <begin position="2925"/>
        <end position="2958"/>
    </location>
</feature>
<feature type="compositionally biased region" description="Acidic residues" evidence="9">
    <location>
        <begin position="581"/>
        <end position="590"/>
    </location>
</feature>
<evidence type="ECO:0000256" key="1">
    <source>
        <dbReference type="ARBA" id="ARBA00008278"/>
    </source>
</evidence>
<dbReference type="Pfam" id="PF01485">
    <property type="entry name" value="IBR"/>
    <property type="match status" value="1"/>
</dbReference>
<feature type="region of interest" description="Disordered" evidence="9">
    <location>
        <begin position="223"/>
        <end position="275"/>
    </location>
</feature>
<feature type="compositionally biased region" description="Basic and acidic residues" evidence="9">
    <location>
        <begin position="863"/>
        <end position="875"/>
    </location>
</feature>
<feature type="region of interest" description="Disordered" evidence="9">
    <location>
        <begin position="1090"/>
        <end position="1109"/>
    </location>
</feature>
<dbReference type="GO" id="GO:0070530">
    <property type="term" value="F:K63-linked polyubiquitin modification-dependent protein binding"/>
    <property type="evidence" value="ECO:0007669"/>
    <property type="project" value="TreeGrafter"/>
</dbReference>
<feature type="compositionally biased region" description="Low complexity" evidence="9">
    <location>
        <begin position="2978"/>
        <end position="2990"/>
    </location>
</feature>
<dbReference type="InterPro" id="IPR041031">
    <property type="entry name" value="RNF31_C"/>
</dbReference>
<feature type="domain" description="RING-type" evidence="11">
    <location>
        <begin position="3223"/>
        <end position="3461"/>
    </location>
</feature>
<feature type="compositionally biased region" description="Low complexity" evidence="9">
    <location>
        <begin position="1635"/>
        <end position="1649"/>
    </location>
</feature>
<feature type="compositionally biased region" description="Basic and acidic residues" evidence="9">
    <location>
        <begin position="3041"/>
        <end position="3053"/>
    </location>
</feature>
<dbReference type="GO" id="GO:1990450">
    <property type="term" value="F:linear polyubiquitin binding"/>
    <property type="evidence" value="ECO:0007669"/>
    <property type="project" value="TreeGrafter"/>
</dbReference>
<dbReference type="SUPFAM" id="SSF57850">
    <property type="entry name" value="RING/U-box"/>
    <property type="match status" value="3"/>
</dbReference>
<reference evidence="12" key="2">
    <citation type="submission" date="2022-08" db="UniProtKB">
        <authorList>
            <consortium name="EnsemblMetazoa"/>
        </authorList>
    </citation>
    <scope>IDENTIFICATION</scope>
    <source>
        <strain evidence="12">STECLA/ALBI9_A</strain>
    </source>
</reference>
<protein>
    <recommendedName>
        <fullName evidence="14">RBR-type E3 ubiquitin transferase</fullName>
    </recommendedName>
</protein>
<keyword evidence="7" id="KW-0862">Zinc</keyword>
<feature type="compositionally biased region" description="Polar residues" evidence="9">
    <location>
        <begin position="1916"/>
        <end position="1931"/>
    </location>
</feature>
<feature type="compositionally biased region" description="Polar residues" evidence="9">
    <location>
        <begin position="3072"/>
        <end position="3100"/>
    </location>
</feature>
<dbReference type="PROSITE" id="PS51873">
    <property type="entry name" value="TRIAD"/>
    <property type="match status" value="1"/>
</dbReference>
<evidence type="ECO:0000256" key="9">
    <source>
        <dbReference type="SAM" id="MobiDB-lite"/>
    </source>
</evidence>
<feature type="region of interest" description="Disordered" evidence="9">
    <location>
        <begin position="120"/>
        <end position="211"/>
    </location>
</feature>
<feature type="compositionally biased region" description="Basic and acidic residues" evidence="9">
    <location>
        <begin position="662"/>
        <end position="676"/>
    </location>
</feature>
<name>A0A8W7JV80_ANOAL</name>
<dbReference type="Pfam" id="PF18091">
    <property type="entry name" value="E3_UbLigase_RBR"/>
    <property type="match status" value="1"/>
</dbReference>
<feature type="compositionally biased region" description="Basic residues" evidence="9">
    <location>
        <begin position="595"/>
        <end position="604"/>
    </location>
</feature>
<feature type="compositionally biased region" description="Pro residues" evidence="9">
    <location>
        <begin position="199"/>
        <end position="208"/>
    </location>
</feature>
<feature type="compositionally biased region" description="Pro residues" evidence="9">
    <location>
        <begin position="40"/>
        <end position="49"/>
    </location>
</feature>
<feature type="region of interest" description="Disordered" evidence="9">
    <location>
        <begin position="1270"/>
        <end position="1291"/>
    </location>
</feature>
<feature type="compositionally biased region" description="Polar residues" evidence="9">
    <location>
        <begin position="2839"/>
        <end position="2849"/>
    </location>
</feature>
<dbReference type="InterPro" id="IPR032065">
    <property type="entry name" value="RNF31-UBA"/>
</dbReference>
<dbReference type="InterPro" id="IPR001876">
    <property type="entry name" value="Znf_RanBP2"/>
</dbReference>
<feature type="compositionally biased region" description="Polar residues" evidence="9">
    <location>
        <begin position="1861"/>
        <end position="1872"/>
    </location>
</feature>
<feature type="region of interest" description="Disordered" evidence="9">
    <location>
        <begin position="2817"/>
        <end position="2849"/>
    </location>
</feature>
<dbReference type="Pfam" id="PF22191">
    <property type="entry name" value="IBR_1"/>
    <property type="match status" value="1"/>
</dbReference>
<feature type="region of interest" description="Disordered" evidence="9">
    <location>
        <begin position="976"/>
        <end position="999"/>
    </location>
</feature>
<sequence>MSNFRDFNTNPANMATSPASRLRTSRNMPAWVTGSSDRVGPPPPPPPISNDPEYEVIDVANQQQQYSNAPPPVPLKSTDIKRLTVMKCDLCGSVTPVVRCEQCDHNLFCVSCDDRYHRHPKRQTHVRTPVEPPAPSTVKPPLPPKGEAGSSGPLPPPRRNKRSGSFHFPSPLLGRKQDQTIPTTVPQDGAEQQQQQQQPKPPPPPPSPALSLREKMNSLKRFIHPSNRPLPDPPENKIHSSNSSLDSGSKRSPSVGTSRSVSSTMEKIQNNTAATLDRMTLLQQRYRQHQEAMKSDGDRSRRASLTSNTDLQSSATESSSSFRCKPSSSPFQQSYQRQQLLQQQQRQQHQQPYLHASHQVLPQTQHHLQQPRWLNQPAAPRIRSGSVASGINLLAVPGTGASNGPAVAESTANSAANNAPSVSPTQRSEFGDTPPMMPGPRSLSTSVFNLHQQPPQTPNMWGLNPLHQAQSMAHFNPMQWNQMNAWMARGSQNGSNMSLNLPAPHGYPQEMPGYPPGYGGNWGGMYPYPMGMMPMMPGVVMPPPRSRANSRSRAASPALSSKSRKSTMSMRNLNRNSFMDDLTDDEDSDDEFHRSRGRDRRRRERVNSTSSIEFEDPDPAQFVRASSVKHSRFSRRVGGAGGGGGSSARSLIDYPVSRKSVPRYDREEGMRDRFDKMSLSSARKAPSDSFTNESDIESEARRGAISNRSRSGNESFSSPRKPNSDSPMTNDSDADFERRRQAKLRAAQNNLSVPKRVTSDSLTNESEPDQDQRRQQKSKAVPQSVQVPAKKITSSDSDGRDKQRKKSESKVATITKSNPVAKKSGSQTPDTDGDQKRRFAGKQQRLRKHSSTEFVANDEDEAEPKPRPQEARKAEAVVSSTEQVVNGLLEFRTISPSKSDASDEQKHLKTIEIKNIINDNKSDPELGRSVLEDSPPPAAPVAPDCEWECEFCTYVNEPGVKICAICCKTASISVVSSGRTDGTTDSPEALQSHSSPPPDVVQELMPQITEGKLQIVPPQKGANAGKQLVGDVKKKDGDMDDEHHEMGVRASVEGVEGLSSKQADDESIDIKQNLASEIVPVAKQVVKEKVSTGCGPSPPREIVGRSTGTDAVRCDGAKVQASIGTSPPPQDMSTQTYDTFEQVRNEAARLEQATEVPPQERAARQEEALSSALYKRSHSLATPQMLQVDRPASRNSISSDTQSLPPSPHELSPQPGLQSSARHQQAYQPTNALNQPSHPNQSSSLHSHHGPPPDDTMSYLDRAIHQIIQTAASQSLGTATGGRGTAPKEEEEQNMYRTFNDLRRIDKIGASAKAPHSTNAKKSMQSSSKTMDDQIEGDETVQREESIKEEPSEMTLLLREAERYQFTAEELQAAMNHCGEKHPVQWLRDNWNKLIETVQTLATKYGHEKRENTIGTISIAEARDALRLHKGNIWRAITECIEQRQRKYREIASKGNFTREDIVTSLTAHHGNLELALVELSKTQLKPFLMRIWGPPNGADNDSSNLLLQQALKEDRTGISDDIEQFISAHVERELLGEGSQNENTTDVEKPTPERSSIEPEKLDEPVHDQRNGTVVEEQQHEEEVCEEHAVTASNTEILKDIEALIMQMERNQESADVPVLRNIQQLLSQLAGPRSRAASVTSVRSQASDRITSKSPIPARPVKPSPHSDVHDPTRTTADDVRDFVEENIQEILPNLVQQVRQELDSVRGDRLGATKTATLEDDIRETLMRAEYSENDYSNIHFFPFEKTTERKTIFPERPTQQTQAVPAREERYEDEDESANIQQFLQRAIRNEKATAVFDQYKRHHYQIDSSSDEARYTADSTDYYDLVMINQKLLSLLQNQSAKPSAPVSAEAAEILSEQQPMEQSQVPEHQPALETEEEHPPNSAEQVSASEALMEKKTNIKKRRGSRIPVNKNNYLSRRPVRSSSESDFEDLGQGNKPLTAPPAIAIDHAEELRHVVENIERIEQSLEGDLEIETASAVVEEVDLILEPIYINLPPKDESVIAEDLTVAQLPPEQPKEAVAQLPLEQPLQQGQPEPSIQVREQQTALENETAATVVSVENVLAEPIPSVHAPQADVSSIPATPTTVPLEEVQVNTPESAIPLTETPESAIPPTETISPPIDEDLMHSSKLANNLSELVLDTKRLIQQMKDEINSDIATFDEEDGEYYEDEYEDGWEGEEEEEEEEEWDSNEEYDGDENGDFYEYEDDDDDGSVMFSEMTIIDSNNGKSRSVEQPKMDVMPTQEPPELELPKINMEIVRENERNSASEVSDLPLDSDFNDALSVIEQSVGEMRSMLQLTEEALGPLELASPLHHASSVETLQNSPEQSEISELTLVPEPTHKSVEESTEPTLVAEENVPMTMRDVQTLINAKAVIGGFLKNVQKIEQVTNELISSTQPEALEDVDGTQPVIYDSVQTTSTETTETKQPSVIERNLADVNNEPVVAAVIGQTSSENGASAAMLVEPVPIEQSANLPMSSSNLTAVVMHPSIIQSEDLSKTTETTGNNLQINNETIANLPIAADEPLLNNHEKIDTIGNVSEHDGITNDATLEEGSATGEASDSKQTNSSGSGANGDVLSTANGISRTAQSDTSQRLALNSTPPENNGELKTVVNIEPISSDIPEYANVIILEKMSTETISSPIPEYATVTKTGSKMELVEVASSANAIQASNISAPGTGVVDELKPIVQNGVEDPKKLPINGIQVSDILLPTADVDDGDRTIVQNGIEDAHSKLPISASTNESALVNVDTVQSETLPNAVVILSAEEKQPVPVVANADTNSNETNMSLNQHETNINHIQTSLANTKETAEILTNRTEDGPQDTKPANAPRVDSSAEVPNSDTTNSEVRQQLVTSNVISLTNGHATDSIDNHQQSRASSEEPSSSLIEVQPSQVIVHAPQSEVSPPTAPPRTTNIYQNIDVQPSTTSTTTSTAANTTPAVPKVRSKTSSKLTVKLSNATTSQSEDGGSPNTPPTPTGSKAGGKASASKTKSDTKKKATTSSAGASTTADSTTGRRQSLVRKKSIGGPFGPVQTNTVKNMQKEFLSKAKDSPKPSTSKVSPKPAKLVQPKVFTNRSSTTPPGPSKASTPATDSSSTRSTPMDEPVPGTSRDTGTYTCEKLLKKKYRETCFSDDYQTTDDEDEASRMTITESERTIIKSLVKPYEPNNEPPEVQAKQLYEDGVVQSMAQAELAVQLIELRYAKDNAIWAATQCHTIDEAKNLLQKECELCLGVFPMNEIVSMLKCTHTCCLECAKEYYTQEITNRSITNCNCPYCKEPDLNGPNVTEDDVLEYFSNLDILLKNIVDEEVHDLFQRKIRDRTLTQDPNFKWCVHCSSGFFARPKQRRLICPDCGSITCASCRKPWEAQHEGLTCEKFAEWKEANDPELQAEGVQRHLQTHGISCPNCKFRYSLARGGCMHFTCTQCKFEFCYGCNKPFMMGAKCNVSAYCAKLGLHAHHPRNCLFYLRDKEPRDLQNLLLMNNVPFDTDPSELMKQELMNGQSTVLKCPIPLQKETPAGLMDMICSAEVPENHAGLCRTHYVEYLVGTVSKAQIDPLPILDLTDCVQELRRRGIPLPERGPWDTDEIYREMCMKIVKDQIPLN</sequence>
<feature type="region of interest" description="Disordered" evidence="9">
    <location>
        <begin position="1"/>
        <end position="51"/>
    </location>
</feature>
<feature type="compositionally biased region" description="Low complexity" evidence="9">
    <location>
        <begin position="2877"/>
        <end position="2889"/>
    </location>
</feature>
<dbReference type="InterPro" id="IPR047542">
    <property type="entry name" value="Rcat_RBR_RNF31-like"/>
</dbReference>
<feature type="region of interest" description="Disordered" evidence="9">
    <location>
        <begin position="2901"/>
        <end position="3114"/>
    </location>
</feature>
<dbReference type="CDD" id="cd20337">
    <property type="entry name" value="BRcat_RBR_HOIP"/>
    <property type="match status" value="1"/>
</dbReference>
<feature type="compositionally biased region" description="Low complexity" evidence="9">
    <location>
        <begin position="3054"/>
        <end position="3064"/>
    </location>
</feature>
<feature type="region of interest" description="Disordered" evidence="9">
    <location>
        <begin position="2167"/>
        <end position="2201"/>
    </location>
</feature>
<keyword evidence="2" id="KW-0808">Transferase</keyword>
<dbReference type="CDD" id="cd19815">
    <property type="entry name" value="Bbox1_HOIP"/>
    <property type="match status" value="1"/>
</dbReference>
<feature type="region of interest" description="Disordered" evidence="9">
    <location>
        <begin position="287"/>
        <end position="353"/>
    </location>
</feature>
<keyword evidence="5 8" id="KW-0863">Zinc-finger</keyword>
<dbReference type="GO" id="GO:0008270">
    <property type="term" value="F:zinc ion binding"/>
    <property type="evidence" value="ECO:0007669"/>
    <property type="project" value="UniProtKB-KW"/>
</dbReference>
<proteinExistence type="inferred from homology"/>
<evidence type="ECO:0000259" key="11">
    <source>
        <dbReference type="PROSITE" id="PS51873"/>
    </source>
</evidence>
<evidence type="ECO:0000313" key="12">
    <source>
        <dbReference type="EnsemblMetazoa" id="AALB008017-PA"/>
    </source>
</evidence>
<dbReference type="InterPro" id="IPR047543">
    <property type="entry name" value="Bbox1_RNF31-like"/>
</dbReference>
<feature type="compositionally biased region" description="Polar residues" evidence="9">
    <location>
        <begin position="810"/>
        <end position="830"/>
    </location>
</feature>
<feature type="compositionally biased region" description="Basic and acidic residues" evidence="9">
    <location>
        <begin position="1340"/>
        <end position="1351"/>
    </location>
</feature>
<dbReference type="InterPro" id="IPR044066">
    <property type="entry name" value="TRIAD_supradom"/>
</dbReference>
<dbReference type="GO" id="GO:0061630">
    <property type="term" value="F:ubiquitin protein ligase activity"/>
    <property type="evidence" value="ECO:0007669"/>
    <property type="project" value="TreeGrafter"/>
</dbReference>
<keyword evidence="6" id="KW-0833">Ubl conjugation pathway</keyword>
<dbReference type="InterPro" id="IPR026254">
    <property type="entry name" value="RNF31-like"/>
</dbReference>
<keyword evidence="3" id="KW-0479">Metal-binding</keyword>
<reference evidence="12 13" key="1">
    <citation type="journal article" date="2017" name="G3 (Bethesda)">
        <title>The Physical Genome Mapping of Anopheles albimanus Corrected Scaffold Misassemblies and Identified Interarm Rearrangements in Genus Anopheles.</title>
        <authorList>
            <person name="Artemov G.N."/>
            <person name="Peery A.N."/>
            <person name="Jiang X."/>
            <person name="Tu Z."/>
            <person name="Stegniy V.N."/>
            <person name="Sharakhova M.V."/>
            <person name="Sharakhov I.V."/>
        </authorList>
    </citation>
    <scope>NUCLEOTIDE SEQUENCE [LARGE SCALE GENOMIC DNA]</scope>
    <source>
        <strain evidence="12 13">ALBI9_A</strain>
    </source>
</reference>
<feature type="compositionally biased region" description="Polar residues" evidence="9">
    <location>
        <begin position="303"/>
        <end position="317"/>
    </location>
</feature>
<evidence type="ECO:0000256" key="4">
    <source>
        <dbReference type="ARBA" id="ARBA00022737"/>
    </source>
</evidence>
<evidence type="ECO:0000256" key="7">
    <source>
        <dbReference type="ARBA" id="ARBA00022833"/>
    </source>
</evidence>
<dbReference type="GO" id="GO:0071797">
    <property type="term" value="C:LUBAC complex"/>
    <property type="evidence" value="ECO:0007669"/>
    <property type="project" value="InterPro"/>
</dbReference>
<feature type="region of interest" description="Disordered" evidence="9">
    <location>
        <begin position="1190"/>
        <end position="1258"/>
    </location>
</feature>
<dbReference type="Gene3D" id="1.10.8.10">
    <property type="entry name" value="DNA helicase RuvA subunit, C-terminal domain"/>
    <property type="match status" value="1"/>
</dbReference>
<feature type="compositionally biased region" description="Polar residues" evidence="9">
    <location>
        <begin position="2912"/>
        <end position="2924"/>
    </location>
</feature>
<keyword evidence="13" id="KW-1185">Reference proteome</keyword>
<feature type="region of interest" description="Disordered" evidence="9">
    <location>
        <begin position="1760"/>
        <end position="1779"/>
    </location>
</feature>
<feature type="compositionally biased region" description="Basic residues" evidence="9">
    <location>
        <begin position="838"/>
        <end position="849"/>
    </location>
</feature>
<dbReference type="InterPro" id="IPR047540">
    <property type="entry name" value="BRcat_RBR_RNF31-like"/>
</dbReference>
<feature type="compositionally biased region" description="Pro residues" evidence="9">
    <location>
        <begin position="130"/>
        <end position="144"/>
    </location>
</feature>
<feature type="compositionally biased region" description="Basic and acidic residues" evidence="9">
    <location>
        <begin position="1547"/>
        <end position="1569"/>
    </location>
</feature>
<feature type="compositionally biased region" description="Polar residues" evidence="9">
    <location>
        <begin position="1316"/>
        <end position="1329"/>
    </location>
</feature>
<feature type="compositionally biased region" description="Polar residues" evidence="9">
    <location>
        <begin position="1215"/>
        <end position="1241"/>
    </location>
</feature>
<dbReference type="Proteomes" id="UP000069272">
    <property type="component" value="Chromosome 2L"/>
</dbReference>
<evidence type="ECO:0000256" key="6">
    <source>
        <dbReference type="ARBA" id="ARBA00022786"/>
    </source>
</evidence>
<dbReference type="InterPro" id="IPR013083">
    <property type="entry name" value="Znf_RING/FYVE/PHD"/>
</dbReference>
<feature type="compositionally biased region" description="Low complexity" evidence="9">
    <location>
        <begin position="546"/>
        <end position="571"/>
    </location>
</feature>
<feature type="region of interest" description="Disordered" evidence="9">
    <location>
        <begin position="1635"/>
        <end position="1677"/>
    </location>
</feature>
<dbReference type="Gene3D" id="3.30.40.10">
    <property type="entry name" value="Zinc/RING finger domain, C3HC4 (zinc finger)"/>
    <property type="match status" value="1"/>
</dbReference>
<dbReference type="Gene3D" id="6.10.140.1100">
    <property type="match status" value="1"/>
</dbReference>
<accession>A0A8W7JV80</accession>
<evidence type="ECO:0000259" key="10">
    <source>
        <dbReference type="PROSITE" id="PS50089"/>
    </source>
</evidence>
<feature type="compositionally biased region" description="Polar residues" evidence="9">
    <location>
        <begin position="706"/>
        <end position="731"/>
    </location>
</feature>
<feature type="region of interest" description="Disordered" evidence="9">
    <location>
        <begin position="402"/>
        <end position="447"/>
    </location>
</feature>
<feature type="compositionally biased region" description="Low complexity" evidence="9">
    <location>
        <begin position="318"/>
        <end position="351"/>
    </location>
</feature>
<feature type="compositionally biased region" description="Basic and acidic residues" evidence="9">
    <location>
        <begin position="1667"/>
        <end position="1677"/>
    </location>
</feature>
<feature type="compositionally biased region" description="Low complexity" evidence="9">
    <location>
        <begin position="251"/>
        <end position="264"/>
    </location>
</feature>
<dbReference type="PANTHER" id="PTHR16004">
    <property type="entry name" value="RING FINGER PROTEIN 31-RELATED"/>
    <property type="match status" value="1"/>
</dbReference>
<comment type="similarity">
    <text evidence="1">Belongs to the RBR family.</text>
</comment>
<feature type="region of interest" description="Disordered" evidence="9">
    <location>
        <begin position="2864"/>
        <end position="2889"/>
    </location>
</feature>
<feature type="region of interest" description="Disordered" evidence="9">
    <location>
        <begin position="2557"/>
        <end position="2612"/>
    </location>
</feature>
<dbReference type="InterPro" id="IPR002867">
    <property type="entry name" value="IBR_dom"/>
</dbReference>
<feature type="region of interest" description="Disordered" evidence="9">
    <location>
        <begin position="1534"/>
        <end position="1569"/>
    </location>
</feature>
<dbReference type="CDD" id="cd20351">
    <property type="entry name" value="Rcat_RBR_HOIP"/>
    <property type="match status" value="1"/>
</dbReference>
<feature type="compositionally biased region" description="Polar residues" evidence="9">
    <location>
        <begin position="976"/>
        <end position="994"/>
    </location>
</feature>
<dbReference type="EnsemblMetazoa" id="AALB008017-RA">
    <property type="protein sequence ID" value="AALB008017-PA"/>
    <property type="gene ID" value="AALB008017"/>
</dbReference>
<dbReference type="PROSITE" id="PS50089">
    <property type="entry name" value="ZF_RING_2"/>
    <property type="match status" value="1"/>
</dbReference>
<evidence type="ECO:0000256" key="3">
    <source>
        <dbReference type="ARBA" id="ARBA00022723"/>
    </source>
</evidence>
<dbReference type="SMART" id="SM00647">
    <property type="entry name" value="IBR"/>
    <property type="match status" value="2"/>
</dbReference>
<feature type="compositionally biased region" description="Polar residues" evidence="9">
    <location>
        <begin position="781"/>
        <end position="796"/>
    </location>
</feature>
<feature type="compositionally biased region" description="Basic and acidic residues" evidence="9">
    <location>
        <begin position="288"/>
        <end position="301"/>
    </location>
</feature>
<organism evidence="12 13">
    <name type="scientific">Anopheles albimanus</name>
    <name type="common">New world malaria mosquito</name>
    <dbReference type="NCBI Taxonomy" id="7167"/>
    <lineage>
        <taxon>Eukaryota</taxon>
        <taxon>Metazoa</taxon>
        <taxon>Ecdysozoa</taxon>
        <taxon>Arthropoda</taxon>
        <taxon>Hexapoda</taxon>
        <taxon>Insecta</taxon>
        <taxon>Pterygota</taxon>
        <taxon>Neoptera</taxon>
        <taxon>Endopterygota</taxon>
        <taxon>Diptera</taxon>
        <taxon>Nematocera</taxon>
        <taxon>Culicoidea</taxon>
        <taxon>Culicidae</taxon>
        <taxon>Anophelinae</taxon>
        <taxon>Anopheles</taxon>
    </lineage>
</organism>
<dbReference type="GO" id="GO:0036435">
    <property type="term" value="F:K48-linked polyubiquitin modification-dependent protein binding"/>
    <property type="evidence" value="ECO:0007669"/>
    <property type="project" value="TreeGrafter"/>
</dbReference>
<feature type="compositionally biased region" description="Basic and acidic residues" evidence="9">
    <location>
        <begin position="797"/>
        <end position="809"/>
    </location>
</feature>